<organism evidence="1 2">
    <name type="scientific">Rhodanobacter panaciterrae</name>
    <dbReference type="NCBI Taxonomy" id="490572"/>
    <lineage>
        <taxon>Bacteria</taxon>
        <taxon>Pseudomonadati</taxon>
        <taxon>Pseudomonadota</taxon>
        <taxon>Gammaproteobacteria</taxon>
        <taxon>Lysobacterales</taxon>
        <taxon>Rhodanobacteraceae</taxon>
        <taxon>Rhodanobacter</taxon>
    </lineage>
</organism>
<comment type="caution">
    <text evidence="1">The sequence shown here is derived from an EMBL/GenBank/DDBJ whole genome shotgun (WGS) entry which is preliminary data.</text>
</comment>
<proteinExistence type="predicted"/>
<gene>
    <name evidence="1" type="ORF">GCM10008098_30830</name>
</gene>
<dbReference type="InterPro" id="IPR016181">
    <property type="entry name" value="Acyl_CoA_acyltransferase"/>
</dbReference>
<keyword evidence="2" id="KW-1185">Reference proteome</keyword>
<dbReference type="SUPFAM" id="SSF55729">
    <property type="entry name" value="Acyl-CoA N-acyltransferases (Nat)"/>
    <property type="match status" value="1"/>
</dbReference>
<dbReference type="EMBL" id="BMXT01000006">
    <property type="protein sequence ID" value="GGY35516.1"/>
    <property type="molecule type" value="Genomic_DNA"/>
</dbReference>
<dbReference type="RefSeq" id="WP_189442532.1">
    <property type="nucleotide sequence ID" value="NZ_BMXT01000006.1"/>
</dbReference>
<dbReference type="Gene3D" id="3.40.630.30">
    <property type="match status" value="1"/>
</dbReference>
<evidence type="ECO:0000313" key="1">
    <source>
        <dbReference type="EMBL" id="GGY35516.1"/>
    </source>
</evidence>
<name>A0ABQ3A7W9_9GAMM</name>
<evidence type="ECO:0000313" key="2">
    <source>
        <dbReference type="Proteomes" id="UP000621898"/>
    </source>
</evidence>
<protein>
    <recommendedName>
        <fullName evidence="3">Acetyltransferase (GNAT) family protein</fullName>
    </recommendedName>
</protein>
<accession>A0ABQ3A7W9</accession>
<dbReference type="Proteomes" id="UP000621898">
    <property type="component" value="Unassembled WGS sequence"/>
</dbReference>
<reference evidence="2" key="1">
    <citation type="journal article" date="2019" name="Int. J. Syst. Evol. Microbiol.">
        <title>The Global Catalogue of Microorganisms (GCM) 10K type strain sequencing project: providing services to taxonomists for standard genome sequencing and annotation.</title>
        <authorList>
            <consortium name="The Broad Institute Genomics Platform"/>
            <consortium name="The Broad Institute Genome Sequencing Center for Infectious Disease"/>
            <person name="Wu L."/>
            <person name="Ma J."/>
        </authorList>
    </citation>
    <scope>NUCLEOTIDE SEQUENCE [LARGE SCALE GENOMIC DNA]</scope>
    <source>
        <strain evidence="2">KCTC 22232</strain>
    </source>
</reference>
<sequence length="83" mass="9184">MPERPAIRVAPVNLELRPALLRLRVLPAQRDDVGAIDSLLVLTVNHNNHAALRLYLRAGFHDSGELYHGGRSGPQHLLLRAPP</sequence>
<evidence type="ECO:0008006" key="3">
    <source>
        <dbReference type="Google" id="ProtNLM"/>
    </source>
</evidence>